<dbReference type="Proteomes" id="UP000299102">
    <property type="component" value="Unassembled WGS sequence"/>
</dbReference>
<dbReference type="EMBL" id="BGZK01004012">
    <property type="protein sequence ID" value="GBP06295.1"/>
    <property type="molecule type" value="Genomic_DNA"/>
</dbReference>
<dbReference type="AlphaFoldDB" id="A0A4C1SWI7"/>
<sequence length="77" mass="8974">MRTARQRPGDGDNGTSRGECTSIDLNIRRALPRAVTHMRGRRRRAMRSRPPKRQIAYRRFSCKRGSAPRAHDRCVRE</sequence>
<feature type="region of interest" description="Disordered" evidence="1">
    <location>
        <begin position="1"/>
        <end position="22"/>
    </location>
</feature>
<gene>
    <name evidence="2" type="ORF">EVAR_73495_1</name>
</gene>
<evidence type="ECO:0000313" key="2">
    <source>
        <dbReference type="EMBL" id="GBP06295.1"/>
    </source>
</evidence>
<evidence type="ECO:0000313" key="3">
    <source>
        <dbReference type="Proteomes" id="UP000299102"/>
    </source>
</evidence>
<accession>A0A4C1SWI7</accession>
<reference evidence="2 3" key="1">
    <citation type="journal article" date="2019" name="Commun. Biol.">
        <title>The bagworm genome reveals a unique fibroin gene that provides high tensile strength.</title>
        <authorList>
            <person name="Kono N."/>
            <person name="Nakamura H."/>
            <person name="Ohtoshi R."/>
            <person name="Tomita M."/>
            <person name="Numata K."/>
            <person name="Arakawa K."/>
        </authorList>
    </citation>
    <scope>NUCLEOTIDE SEQUENCE [LARGE SCALE GENOMIC DNA]</scope>
</reference>
<name>A0A4C1SWI7_EUMVA</name>
<proteinExistence type="predicted"/>
<comment type="caution">
    <text evidence="2">The sequence shown here is derived from an EMBL/GenBank/DDBJ whole genome shotgun (WGS) entry which is preliminary data.</text>
</comment>
<evidence type="ECO:0000256" key="1">
    <source>
        <dbReference type="SAM" id="MobiDB-lite"/>
    </source>
</evidence>
<protein>
    <submittedName>
        <fullName evidence="2">Uncharacterized protein</fullName>
    </submittedName>
</protein>
<organism evidence="2 3">
    <name type="scientific">Eumeta variegata</name>
    <name type="common">Bagworm moth</name>
    <name type="synonym">Eumeta japonica</name>
    <dbReference type="NCBI Taxonomy" id="151549"/>
    <lineage>
        <taxon>Eukaryota</taxon>
        <taxon>Metazoa</taxon>
        <taxon>Ecdysozoa</taxon>
        <taxon>Arthropoda</taxon>
        <taxon>Hexapoda</taxon>
        <taxon>Insecta</taxon>
        <taxon>Pterygota</taxon>
        <taxon>Neoptera</taxon>
        <taxon>Endopterygota</taxon>
        <taxon>Lepidoptera</taxon>
        <taxon>Glossata</taxon>
        <taxon>Ditrysia</taxon>
        <taxon>Tineoidea</taxon>
        <taxon>Psychidae</taxon>
        <taxon>Oiketicinae</taxon>
        <taxon>Eumeta</taxon>
    </lineage>
</organism>
<keyword evidence="3" id="KW-1185">Reference proteome</keyword>